<evidence type="ECO:0000313" key="3">
    <source>
        <dbReference type="Proteomes" id="UP001153636"/>
    </source>
</evidence>
<dbReference type="EMBL" id="OV651823">
    <property type="protein sequence ID" value="CAH1101094.1"/>
    <property type="molecule type" value="Genomic_DNA"/>
</dbReference>
<proteinExistence type="predicted"/>
<evidence type="ECO:0008006" key="4">
    <source>
        <dbReference type="Google" id="ProtNLM"/>
    </source>
</evidence>
<dbReference type="PANTHER" id="PTHR37159:SF1">
    <property type="entry name" value="GH11867P"/>
    <property type="match status" value="1"/>
</dbReference>
<feature type="transmembrane region" description="Helical" evidence="1">
    <location>
        <begin position="285"/>
        <end position="306"/>
    </location>
</feature>
<organism evidence="2 3">
    <name type="scientific">Psylliodes chrysocephalus</name>
    <dbReference type="NCBI Taxonomy" id="3402493"/>
    <lineage>
        <taxon>Eukaryota</taxon>
        <taxon>Metazoa</taxon>
        <taxon>Ecdysozoa</taxon>
        <taxon>Arthropoda</taxon>
        <taxon>Hexapoda</taxon>
        <taxon>Insecta</taxon>
        <taxon>Pterygota</taxon>
        <taxon>Neoptera</taxon>
        <taxon>Endopterygota</taxon>
        <taxon>Coleoptera</taxon>
        <taxon>Polyphaga</taxon>
        <taxon>Cucujiformia</taxon>
        <taxon>Chrysomeloidea</taxon>
        <taxon>Chrysomelidae</taxon>
        <taxon>Galerucinae</taxon>
        <taxon>Alticini</taxon>
        <taxon>Psylliodes</taxon>
    </lineage>
</organism>
<name>A0A9P0CL12_9CUCU</name>
<feature type="transmembrane region" description="Helical" evidence="1">
    <location>
        <begin position="61"/>
        <end position="86"/>
    </location>
</feature>
<evidence type="ECO:0000313" key="2">
    <source>
        <dbReference type="EMBL" id="CAH1101094.1"/>
    </source>
</evidence>
<keyword evidence="3" id="KW-1185">Reference proteome</keyword>
<accession>A0A9P0CL12</accession>
<dbReference type="OrthoDB" id="6361347at2759"/>
<dbReference type="AlphaFoldDB" id="A0A9P0CL12"/>
<dbReference type="Proteomes" id="UP001153636">
    <property type="component" value="Chromosome 11"/>
</dbReference>
<sequence length="349" mass="40679">MRHKNSAINEVISAEKFVDQLLEEGSKISFKESNFSDKHVLPPFYDEELYKKGQEFFYKHIWAMFAAKFHGLLAVIAIPTVLKILIFTQKSGNNYSAYVRYMSTIFHMIVWYREDFKPGSNLWKSLAEVNNKHSYASKKSCSAGLNKISQKDMALTQFGFMGFPLCRPEQIGIYHATEEELQAFTHVWRVVGYFMGIEDRFNICSGSVEETREICNLLIDKCFYPAISQRNPDFMKMSSHLCGGLWCMNPFLIHKVIMNYLYDLLQKPTNVNNNNNNTSLVKLPYFKLNIIHTMCYYLLAIALYSTRYSIFRQIFNSLHHLTIWLMETCPFLAYYSFGNTPNTIVKLKL</sequence>
<dbReference type="PANTHER" id="PTHR37159">
    <property type="entry name" value="GH11867P"/>
    <property type="match status" value="1"/>
</dbReference>
<keyword evidence="1" id="KW-0472">Membrane</keyword>
<keyword evidence="1" id="KW-1133">Transmembrane helix</keyword>
<evidence type="ECO:0000256" key="1">
    <source>
        <dbReference type="SAM" id="Phobius"/>
    </source>
</evidence>
<keyword evidence="1" id="KW-0812">Transmembrane</keyword>
<gene>
    <name evidence="2" type="ORF">PSYICH_LOCUS2434</name>
</gene>
<reference evidence="2" key="1">
    <citation type="submission" date="2022-01" db="EMBL/GenBank/DDBJ databases">
        <authorList>
            <person name="King R."/>
        </authorList>
    </citation>
    <scope>NUCLEOTIDE SEQUENCE</scope>
</reference>
<protein>
    <recommendedName>
        <fullName evidence="4">ER-bound oxygenase mpaB/mpaB'/Rubber oxygenase catalytic domain-containing protein</fullName>
    </recommendedName>
</protein>